<dbReference type="InterPro" id="IPR007553">
    <property type="entry name" value="2-thiour_desulf"/>
</dbReference>
<dbReference type="OrthoDB" id="495783at2"/>
<accession>A0A1S2CRA5</accession>
<gene>
    <name evidence="1" type="ORF">BJD16_18730</name>
</gene>
<comment type="caution">
    <text evidence="1">The sequence shown here is derived from an EMBL/GenBank/DDBJ whole genome shotgun (WGS) entry which is preliminary data.</text>
</comment>
<dbReference type="EMBL" id="MKFU01000030">
    <property type="protein sequence ID" value="OHY90517.1"/>
    <property type="molecule type" value="Genomic_DNA"/>
</dbReference>
<protein>
    <submittedName>
        <fullName evidence="1">Uncharacterized protein</fullName>
    </submittedName>
</protein>
<sequence>MSINPVRVLVSACLLGQPVRYDGQSKGIVSDWLSELGAEGRALAFCPEVAGGLPTPRPPAERQGERVVTASGLDVTEEFDRGAELALALCQAQGIRFALLKEGSPSCGSGRIYNGRFEGVSVTGEGKTTALLRRHGIAVFSEDQLAELASALSLDASLLDISSAAIGSGA</sequence>
<reference evidence="1 2" key="1">
    <citation type="submission" date="2016-09" db="EMBL/GenBank/DDBJ databases">
        <title>Draft Genome Sequence of Aeromonas sobria Strain 08005, Isolated from Sick Rana catesbeiana.</title>
        <authorList>
            <person name="Yang Q."/>
        </authorList>
    </citation>
    <scope>NUCLEOTIDE SEQUENCE [LARGE SCALE GENOMIC DNA]</scope>
    <source>
        <strain evidence="1 2">08005</strain>
    </source>
</reference>
<evidence type="ECO:0000313" key="1">
    <source>
        <dbReference type="EMBL" id="OHY90517.1"/>
    </source>
</evidence>
<proteinExistence type="predicted"/>
<dbReference type="RefSeq" id="WP_071287641.1">
    <property type="nucleotide sequence ID" value="NZ_CDBW01000002.1"/>
</dbReference>
<name>A0A1S2CRA5_AERSO</name>
<dbReference type="GeneID" id="58924568"/>
<dbReference type="AlphaFoldDB" id="A0A1S2CRA5"/>
<dbReference type="Pfam" id="PF04463">
    <property type="entry name" value="2-thiour_desulf"/>
    <property type="match status" value="1"/>
</dbReference>
<dbReference type="Proteomes" id="UP000179934">
    <property type="component" value="Unassembled WGS sequence"/>
</dbReference>
<dbReference type="STRING" id="646.BJD16_18730"/>
<dbReference type="PANTHER" id="PTHR30087:SF1">
    <property type="entry name" value="HYPOTHETICAL CYTOSOLIC PROTEIN"/>
    <property type="match status" value="1"/>
</dbReference>
<dbReference type="PANTHER" id="PTHR30087">
    <property type="entry name" value="INNER MEMBRANE PROTEIN"/>
    <property type="match status" value="1"/>
</dbReference>
<organism evidence="1 2">
    <name type="scientific">Aeromonas sobria</name>
    <dbReference type="NCBI Taxonomy" id="646"/>
    <lineage>
        <taxon>Bacteria</taxon>
        <taxon>Pseudomonadati</taxon>
        <taxon>Pseudomonadota</taxon>
        <taxon>Gammaproteobacteria</taxon>
        <taxon>Aeromonadales</taxon>
        <taxon>Aeromonadaceae</taxon>
        <taxon>Aeromonas</taxon>
    </lineage>
</organism>
<evidence type="ECO:0000313" key="2">
    <source>
        <dbReference type="Proteomes" id="UP000179934"/>
    </source>
</evidence>